<dbReference type="Proteomes" id="UP000809273">
    <property type="component" value="Unassembled WGS sequence"/>
</dbReference>
<dbReference type="GO" id="GO:0004493">
    <property type="term" value="F:methylmalonyl-CoA epimerase activity"/>
    <property type="evidence" value="ECO:0007669"/>
    <property type="project" value="TreeGrafter"/>
</dbReference>
<accession>A0A9D8PRI2</accession>
<evidence type="ECO:0000313" key="4">
    <source>
        <dbReference type="Proteomes" id="UP000809273"/>
    </source>
</evidence>
<dbReference type="Gene3D" id="3.10.180.10">
    <property type="entry name" value="2,3-Dihydroxybiphenyl 1,2-Dioxygenase, domain 1"/>
    <property type="match status" value="1"/>
</dbReference>
<dbReference type="PANTHER" id="PTHR43048">
    <property type="entry name" value="METHYLMALONYL-COA EPIMERASE"/>
    <property type="match status" value="1"/>
</dbReference>
<reference evidence="3" key="2">
    <citation type="submission" date="2021-01" db="EMBL/GenBank/DDBJ databases">
        <authorList>
            <person name="Hahn C.R."/>
            <person name="Youssef N.H."/>
            <person name="Elshahed M."/>
        </authorList>
    </citation>
    <scope>NUCLEOTIDE SEQUENCE</scope>
    <source>
        <strain evidence="3">Zod_Metabat.24</strain>
    </source>
</reference>
<dbReference type="PROSITE" id="PS51819">
    <property type="entry name" value="VOC"/>
    <property type="match status" value="1"/>
</dbReference>
<organism evidence="3 4">
    <name type="scientific">Candidatus Zymogenus saltonus</name>
    <dbReference type="NCBI Taxonomy" id="2844893"/>
    <lineage>
        <taxon>Bacteria</taxon>
        <taxon>Deltaproteobacteria</taxon>
        <taxon>Candidatus Zymogenia</taxon>
        <taxon>Candidatus Zymogeniales</taxon>
        <taxon>Candidatus Zymogenaceae</taxon>
        <taxon>Candidatus Zymogenus</taxon>
    </lineage>
</organism>
<gene>
    <name evidence="3" type="ORF">JW984_13625</name>
</gene>
<dbReference type="CDD" id="cd06587">
    <property type="entry name" value="VOC"/>
    <property type="match status" value="1"/>
</dbReference>
<feature type="domain" description="VOC" evidence="2">
    <location>
        <begin position="4"/>
        <end position="118"/>
    </location>
</feature>
<name>A0A9D8PRI2_9DELT</name>
<dbReference type="InterPro" id="IPR037523">
    <property type="entry name" value="VOC_core"/>
</dbReference>
<evidence type="ECO:0000256" key="1">
    <source>
        <dbReference type="ARBA" id="ARBA00022723"/>
    </source>
</evidence>
<dbReference type="GO" id="GO:0046872">
    <property type="term" value="F:metal ion binding"/>
    <property type="evidence" value="ECO:0007669"/>
    <property type="project" value="UniProtKB-KW"/>
</dbReference>
<comment type="caution">
    <text evidence="3">The sequence shown here is derived from an EMBL/GenBank/DDBJ whole genome shotgun (WGS) entry which is preliminary data.</text>
</comment>
<evidence type="ECO:0000313" key="3">
    <source>
        <dbReference type="EMBL" id="MBN1574232.1"/>
    </source>
</evidence>
<sequence>METHLHHVHIFASDLDKSIRFYEDFFGGRVALDMELAGARNVFMRVGRGRIHFYDQPPKVPGRASIHHFGIQTDDIEGIVERLRSAGVVLRKGVADFGLWRYIMVPAPDDILVELFEVDKDKVPPDLRDYFE</sequence>
<dbReference type="InterPro" id="IPR029068">
    <property type="entry name" value="Glyas_Bleomycin-R_OHBP_Dase"/>
</dbReference>
<protein>
    <submittedName>
        <fullName evidence="3">VOC family protein</fullName>
    </submittedName>
</protein>
<keyword evidence="1" id="KW-0479">Metal-binding</keyword>
<dbReference type="InterPro" id="IPR004360">
    <property type="entry name" value="Glyas_Fos-R_dOase_dom"/>
</dbReference>
<dbReference type="SUPFAM" id="SSF54593">
    <property type="entry name" value="Glyoxalase/Bleomycin resistance protein/Dihydroxybiphenyl dioxygenase"/>
    <property type="match status" value="1"/>
</dbReference>
<dbReference type="InterPro" id="IPR051785">
    <property type="entry name" value="MMCE/EMCE_epimerase"/>
</dbReference>
<dbReference type="AlphaFoldDB" id="A0A9D8PRI2"/>
<dbReference type="GO" id="GO:0046491">
    <property type="term" value="P:L-methylmalonyl-CoA metabolic process"/>
    <property type="evidence" value="ECO:0007669"/>
    <property type="project" value="TreeGrafter"/>
</dbReference>
<evidence type="ECO:0000259" key="2">
    <source>
        <dbReference type="PROSITE" id="PS51819"/>
    </source>
</evidence>
<dbReference type="PANTHER" id="PTHR43048:SF5">
    <property type="entry name" value="BLR5325 PROTEIN"/>
    <property type="match status" value="1"/>
</dbReference>
<dbReference type="Pfam" id="PF00903">
    <property type="entry name" value="Glyoxalase"/>
    <property type="match status" value="1"/>
</dbReference>
<dbReference type="EMBL" id="JAFGIX010000070">
    <property type="protein sequence ID" value="MBN1574232.1"/>
    <property type="molecule type" value="Genomic_DNA"/>
</dbReference>
<reference evidence="3" key="1">
    <citation type="journal article" date="2021" name="Environ. Microbiol.">
        <title>Genomic characterization of three novel Desulfobacterota classes expand the metabolic and phylogenetic diversity of the phylum.</title>
        <authorList>
            <person name="Murphy C.L."/>
            <person name="Biggerstaff J."/>
            <person name="Eichhorn A."/>
            <person name="Ewing E."/>
            <person name="Shahan R."/>
            <person name="Soriano D."/>
            <person name="Stewart S."/>
            <person name="VanMol K."/>
            <person name="Walker R."/>
            <person name="Walters P."/>
            <person name="Elshahed M.S."/>
            <person name="Youssef N.H."/>
        </authorList>
    </citation>
    <scope>NUCLEOTIDE SEQUENCE</scope>
    <source>
        <strain evidence="3">Zod_Metabat.24</strain>
    </source>
</reference>
<proteinExistence type="predicted"/>